<evidence type="ECO:0000256" key="1">
    <source>
        <dbReference type="ARBA" id="ARBA00023015"/>
    </source>
</evidence>
<dbReference type="SMART" id="SM00419">
    <property type="entry name" value="HTH_CRP"/>
    <property type="match status" value="1"/>
</dbReference>
<dbReference type="RefSeq" id="WP_263412837.1">
    <property type="nucleotide sequence ID" value="NZ_BAABBH010000001.1"/>
</dbReference>
<dbReference type="InterPro" id="IPR036390">
    <property type="entry name" value="WH_DNA-bd_sf"/>
</dbReference>
<protein>
    <submittedName>
        <fullName evidence="5">Crp/Fnr family transcriptional regulator</fullName>
    </submittedName>
</protein>
<keyword evidence="2" id="KW-0238">DNA-binding</keyword>
<proteinExistence type="predicted"/>
<comment type="caution">
    <text evidence="5">The sequence shown here is derived from an EMBL/GenBank/DDBJ whole genome shotgun (WGS) entry which is preliminary data.</text>
</comment>
<evidence type="ECO:0000313" key="6">
    <source>
        <dbReference type="Proteomes" id="UP001634747"/>
    </source>
</evidence>
<keyword evidence="3" id="KW-0804">Transcription</keyword>
<dbReference type="Gene3D" id="1.10.10.10">
    <property type="entry name" value="Winged helix-like DNA-binding domain superfamily/Winged helix DNA-binding domain"/>
    <property type="match status" value="1"/>
</dbReference>
<dbReference type="Pfam" id="PF13545">
    <property type="entry name" value="HTH_Crp_2"/>
    <property type="match status" value="1"/>
</dbReference>
<dbReference type="PANTHER" id="PTHR24567">
    <property type="entry name" value="CRP FAMILY TRANSCRIPTIONAL REGULATORY PROTEIN"/>
    <property type="match status" value="1"/>
</dbReference>
<organism evidence="5 6">
    <name type="scientific">Terriglobus aquaticus</name>
    <dbReference type="NCBI Taxonomy" id="940139"/>
    <lineage>
        <taxon>Bacteria</taxon>
        <taxon>Pseudomonadati</taxon>
        <taxon>Acidobacteriota</taxon>
        <taxon>Terriglobia</taxon>
        <taxon>Terriglobales</taxon>
        <taxon>Acidobacteriaceae</taxon>
        <taxon>Terriglobus</taxon>
    </lineage>
</organism>
<dbReference type="SUPFAM" id="SSF46785">
    <property type="entry name" value="Winged helix' DNA-binding domain"/>
    <property type="match status" value="1"/>
</dbReference>
<evidence type="ECO:0000256" key="3">
    <source>
        <dbReference type="ARBA" id="ARBA00023163"/>
    </source>
</evidence>
<dbReference type="SUPFAM" id="SSF51206">
    <property type="entry name" value="cAMP-binding domain-like"/>
    <property type="match status" value="1"/>
</dbReference>
<sequence length="228" mass="25558">MTNNCLLDGLPEPVRANLLSQMETIPLPVPSSIFVPDQEPRFVHFLTSGLASVVTTMEGGESVEVGLTGREGFPERVHLLGPQRGNTRCFVQMAGEALRMQFRAFQEYFLTCPPLMHSVHQFVQHDSLVLAQLSACNRLHEVEARLARWLLMAQDRVASRDLPLTQEFLGQMLGTRRSTVNLAAGSLQRAGVITFTRGRVRIEDREALEGMACECYPIVAELFRSLYR</sequence>
<keyword evidence="6" id="KW-1185">Reference proteome</keyword>
<dbReference type="InterPro" id="IPR050397">
    <property type="entry name" value="Env_Response_Regulators"/>
</dbReference>
<name>A0ABW9KJB3_9BACT</name>
<feature type="domain" description="HTH crp-type" evidence="4">
    <location>
        <begin position="140"/>
        <end position="206"/>
    </location>
</feature>
<dbReference type="InterPro" id="IPR014710">
    <property type="entry name" value="RmlC-like_jellyroll"/>
</dbReference>
<gene>
    <name evidence="5" type="ORF">ACK2TP_07695</name>
</gene>
<dbReference type="InterPro" id="IPR018490">
    <property type="entry name" value="cNMP-bd_dom_sf"/>
</dbReference>
<dbReference type="EMBL" id="JBJYXY010000001">
    <property type="protein sequence ID" value="MFN2975643.1"/>
    <property type="molecule type" value="Genomic_DNA"/>
</dbReference>
<dbReference type="InterPro" id="IPR012318">
    <property type="entry name" value="HTH_CRP"/>
</dbReference>
<accession>A0ABW9KJB3</accession>
<evidence type="ECO:0000313" key="5">
    <source>
        <dbReference type="EMBL" id="MFN2975643.1"/>
    </source>
</evidence>
<evidence type="ECO:0000259" key="4">
    <source>
        <dbReference type="PROSITE" id="PS51063"/>
    </source>
</evidence>
<dbReference type="Gene3D" id="2.60.120.10">
    <property type="entry name" value="Jelly Rolls"/>
    <property type="match status" value="1"/>
</dbReference>
<dbReference type="PROSITE" id="PS51063">
    <property type="entry name" value="HTH_CRP_2"/>
    <property type="match status" value="1"/>
</dbReference>
<evidence type="ECO:0000256" key="2">
    <source>
        <dbReference type="ARBA" id="ARBA00023125"/>
    </source>
</evidence>
<dbReference type="InterPro" id="IPR036388">
    <property type="entry name" value="WH-like_DNA-bd_sf"/>
</dbReference>
<keyword evidence="1" id="KW-0805">Transcription regulation</keyword>
<dbReference type="PANTHER" id="PTHR24567:SF74">
    <property type="entry name" value="HTH-TYPE TRANSCRIPTIONAL REGULATOR ARCR"/>
    <property type="match status" value="1"/>
</dbReference>
<reference evidence="5 6" key="1">
    <citation type="submission" date="2024-12" db="EMBL/GenBank/DDBJ databases">
        <authorList>
            <person name="Lee Y."/>
        </authorList>
    </citation>
    <scope>NUCLEOTIDE SEQUENCE [LARGE SCALE GENOMIC DNA]</scope>
    <source>
        <strain evidence="5 6">03SUJ4</strain>
    </source>
</reference>
<dbReference type="Proteomes" id="UP001634747">
    <property type="component" value="Unassembled WGS sequence"/>
</dbReference>